<sequence>MRKRAAGLPSANDRTGRQCGGGIYRVLGRTARRDIDPPLIVNDIELDARGSARLLAETFYPGDSEEDDSEEHRRVRVLAERADIETSSDQGDPPFTHLELKLASRSFK</sequence>
<dbReference type="EMBL" id="CADEBC010000588">
    <property type="protein sequence ID" value="CAB3256935.1"/>
    <property type="molecule type" value="Genomic_DNA"/>
</dbReference>
<dbReference type="OrthoDB" id="411871at2759"/>
<dbReference type="AlphaFoldDB" id="A0A8S1BBJ5"/>
<name>A0A8S1BBJ5_ARCPL</name>
<evidence type="ECO:0000313" key="2">
    <source>
        <dbReference type="Proteomes" id="UP000494106"/>
    </source>
</evidence>
<gene>
    <name evidence="1" type="ORF">APLA_LOCUS15653</name>
</gene>
<comment type="caution">
    <text evidence="1">The sequence shown here is derived from an EMBL/GenBank/DDBJ whole genome shotgun (WGS) entry which is preliminary data.</text>
</comment>
<organism evidence="1 2">
    <name type="scientific">Arctia plantaginis</name>
    <name type="common">Wood tiger moth</name>
    <name type="synonym">Phalaena plantaginis</name>
    <dbReference type="NCBI Taxonomy" id="874455"/>
    <lineage>
        <taxon>Eukaryota</taxon>
        <taxon>Metazoa</taxon>
        <taxon>Ecdysozoa</taxon>
        <taxon>Arthropoda</taxon>
        <taxon>Hexapoda</taxon>
        <taxon>Insecta</taxon>
        <taxon>Pterygota</taxon>
        <taxon>Neoptera</taxon>
        <taxon>Endopterygota</taxon>
        <taxon>Lepidoptera</taxon>
        <taxon>Glossata</taxon>
        <taxon>Ditrysia</taxon>
        <taxon>Noctuoidea</taxon>
        <taxon>Erebidae</taxon>
        <taxon>Arctiinae</taxon>
        <taxon>Arctia</taxon>
    </lineage>
</organism>
<evidence type="ECO:0000313" key="1">
    <source>
        <dbReference type="EMBL" id="CAB3256935.1"/>
    </source>
</evidence>
<reference evidence="1 2" key="1">
    <citation type="submission" date="2020-04" db="EMBL/GenBank/DDBJ databases">
        <authorList>
            <person name="Wallbank WR R."/>
            <person name="Pardo Diaz C."/>
            <person name="Kozak K."/>
            <person name="Martin S."/>
            <person name="Jiggins C."/>
            <person name="Moest M."/>
            <person name="Warren A I."/>
            <person name="Byers J.R.P. K."/>
            <person name="Montejo-Kovacevich G."/>
            <person name="Yen C E."/>
        </authorList>
    </citation>
    <scope>NUCLEOTIDE SEQUENCE [LARGE SCALE GENOMIC DNA]</scope>
</reference>
<protein>
    <submittedName>
        <fullName evidence="1">Uncharacterized protein</fullName>
    </submittedName>
</protein>
<dbReference type="Proteomes" id="UP000494106">
    <property type="component" value="Unassembled WGS sequence"/>
</dbReference>
<keyword evidence="2" id="KW-1185">Reference proteome</keyword>
<accession>A0A8S1BBJ5</accession>
<proteinExistence type="predicted"/>